<protein>
    <submittedName>
        <fullName evidence="1">Uncharacterized protein</fullName>
    </submittedName>
</protein>
<dbReference type="Pfam" id="PF14441">
    <property type="entry name" value="OTT_1508_deam"/>
    <property type="match status" value="1"/>
</dbReference>
<reference evidence="2" key="2">
    <citation type="submission" date="2015-01" db="EMBL/GenBank/DDBJ databases">
        <title>Evolutionary Origins and Diversification of the Mycorrhizal Mutualists.</title>
        <authorList>
            <consortium name="DOE Joint Genome Institute"/>
            <consortium name="Mycorrhizal Genomics Consortium"/>
            <person name="Kohler A."/>
            <person name="Kuo A."/>
            <person name="Nagy L.G."/>
            <person name="Floudas D."/>
            <person name="Copeland A."/>
            <person name="Barry K.W."/>
            <person name="Cichocki N."/>
            <person name="Veneault-Fourrey C."/>
            <person name="LaButti K."/>
            <person name="Lindquist E.A."/>
            <person name="Lipzen A."/>
            <person name="Lundell T."/>
            <person name="Morin E."/>
            <person name="Murat C."/>
            <person name="Riley R."/>
            <person name="Ohm R."/>
            <person name="Sun H."/>
            <person name="Tunlid A."/>
            <person name="Henrissat B."/>
            <person name="Grigoriev I.V."/>
            <person name="Hibbett D.S."/>
            <person name="Martin F."/>
        </authorList>
    </citation>
    <scope>NUCLEOTIDE SEQUENCE [LARGE SCALE GENOMIC DNA]</scope>
    <source>
        <strain evidence="2">Zn</strain>
    </source>
</reference>
<dbReference type="EMBL" id="KN832884">
    <property type="protein sequence ID" value="KIM96593.1"/>
    <property type="molecule type" value="Genomic_DNA"/>
</dbReference>
<dbReference type="HOGENOM" id="CLU_013219_1_0_1"/>
<accession>A0A0C3CCI1</accession>
<gene>
    <name evidence="1" type="ORF">OIDMADRAFT_132009</name>
</gene>
<keyword evidence="2" id="KW-1185">Reference proteome</keyword>
<dbReference type="OrthoDB" id="4851849at2759"/>
<proteinExistence type="predicted"/>
<sequence length="505" mass="56351">LQESIRQLWRLSETPEAPEENCLVNERHSQYRLSVSREQEIASNLAFLSAITNDNLRVMAVCVEERPDGKGSTIRIASNTGDLTALTSGIRKLANVLERAARRENNCAEDQRDFFQQVVSLDMPRIPSRLRSRHAKSSRKTAGKPAVIKQLGEILHHGSVRVQPGLMQPNRSALRCQAKALEALFVRLEGISDKPTNADEIRKVLEEIIRKAHDVPASDLNIALRDVPENPSLKNHLPNAIGKLGRYLSVSCELVCAVRDRKYGIFHNIQVEPYKINVPAPIRDAGYKVHAEIQLLFFYEAHPNLPRLRIICSSKSACYLCNLFFRLHNSFQVPRTHGRLYDKWTLPDWLDIPSERRSSLGAIATNLRAEIDSQFRVISQAEKLPRSHPDESILLPPVHYPFSSALSSGVHFLAGSRLAQVVSTAPNLLSRLRYASGTNNELVNLIASKGAEPALNSVSQVSIGDDNLLYRQAVIAALYLLYIQLDNLSLAIDFVIGASGHLLVI</sequence>
<dbReference type="InterPro" id="IPR027796">
    <property type="entry name" value="OTT_1508_deam-like"/>
</dbReference>
<evidence type="ECO:0000313" key="2">
    <source>
        <dbReference type="Proteomes" id="UP000054321"/>
    </source>
</evidence>
<organism evidence="1 2">
    <name type="scientific">Oidiodendron maius (strain Zn)</name>
    <dbReference type="NCBI Taxonomy" id="913774"/>
    <lineage>
        <taxon>Eukaryota</taxon>
        <taxon>Fungi</taxon>
        <taxon>Dikarya</taxon>
        <taxon>Ascomycota</taxon>
        <taxon>Pezizomycotina</taxon>
        <taxon>Leotiomycetes</taxon>
        <taxon>Leotiomycetes incertae sedis</taxon>
        <taxon>Myxotrichaceae</taxon>
        <taxon>Oidiodendron</taxon>
    </lineage>
</organism>
<dbReference type="AlphaFoldDB" id="A0A0C3CCI1"/>
<evidence type="ECO:0000313" key="1">
    <source>
        <dbReference type="EMBL" id="KIM96593.1"/>
    </source>
</evidence>
<dbReference type="Proteomes" id="UP000054321">
    <property type="component" value="Unassembled WGS sequence"/>
</dbReference>
<dbReference type="InParanoid" id="A0A0C3CCI1"/>
<reference evidence="1 2" key="1">
    <citation type="submission" date="2014-04" db="EMBL/GenBank/DDBJ databases">
        <authorList>
            <consortium name="DOE Joint Genome Institute"/>
            <person name="Kuo A."/>
            <person name="Martino E."/>
            <person name="Perotto S."/>
            <person name="Kohler A."/>
            <person name="Nagy L.G."/>
            <person name="Floudas D."/>
            <person name="Copeland A."/>
            <person name="Barry K.W."/>
            <person name="Cichocki N."/>
            <person name="Veneault-Fourrey C."/>
            <person name="LaButti K."/>
            <person name="Lindquist E.A."/>
            <person name="Lipzen A."/>
            <person name="Lundell T."/>
            <person name="Morin E."/>
            <person name="Murat C."/>
            <person name="Sun H."/>
            <person name="Tunlid A."/>
            <person name="Henrissat B."/>
            <person name="Grigoriev I.V."/>
            <person name="Hibbett D.S."/>
            <person name="Martin F."/>
            <person name="Nordberg H.P."/>
            <person name="Cantor M.N."/>
            <person name="Hua S.X."/>
        </authorList>
    </citation>
    <scope>NUCLEOTIDE SEQUENCE [LARGE SCALE GENOMIC DNA]</scope>
    <source>
        <strain evidence="1 2">Zn</strain>
    </source>
</reference>
<feature type="non-terminal residue" evidence="1">
    <location>
        <position position="1"/>
    </location>
</feature>
<name>A0A0C3CCI1_OIDMZ</name>